<dbReference type="EMBL" id="FQUL01000051">
    <property type="protein sequence ID" value="SHE99558.1"/>
    <property type="molecule type" value="Genomic_DNA"/>
</dbReference>
<dbReference type="STRING" id="1121881.SAMN02745225_02206"/>
<dbReference type="SUPFAM" id="SSF47323">
    <property type="entry name" value="Anticodon-binding domain of a subclass of class I aminoacyl-tRNA synthetases"/>
    <property type="match status" value="1"/>
</dbReference>
<feature type="binding site" evidence="8">
    <location>
        <position position="149"/>
    </location>
    <ligand>
        <name>Zn(2+)</name>
        <dbReference type="ChEBI" id="CHEBI:29105"/>
    </ligand>
</feature>
<dbReference type="OrthoDB" id="9810191at2"/>
<reference evidence="11" key="1">
    <citation type="submission" date="2016-11" db="EMBL/GenBank/DDBJ databases">
        <authorList>
            <person name="Varghese N."/>
            <person name="Submissions S."/>
        </authorList>
    </citation>
    <scope>NUCLEOTIDE SEQUENCE [LARGE SCALE GENOMIC DNA]</scope>
    <source>
        <strain evidence="11">DSM 19514</strain>
    </source>
</reference>
<dbReference type="GO" id="GO:0005737">
    <property type="term" value="C:cytoplasm"/>
    <property type="evidence" value="ECO:0007669"/>
    <property type="project" value="UniProtKB-SubCell"/>
</dbReference>
<dbReference type="InterPro" id="IPR023457">
    <property type="entry name" value="Met-tRNA_synth_2"/>
</dbReference>
<dbReference type="Gene3D" id="1.10.730.10">
    <property type="entry name" value="Isoleucyl-tRNA Synthetase, Domain 1"/>
    <property type="match status" value="1"/>
</dbReference>
<evidence type="ECO:0000256" key="7">
    <source>
        <dbReference type="ARBA" id="ARBA00047364"/>
    </source>
</evidence>
<dbReference type="InterPro" id="IPR033911">
    <property type="entry name" value="MetRS_core"/>
</dbReference>
<gene>
    <name evidence="8" type="primary">metG</name>
    <name evidence="10" type="ORF">SAMN02745225_02206</name>
</gene>
<feature type="binding site" evidence="8">
    <location>
        <position position="131"/>
    </location>
    <ligand>
        <name>Zn(2+)</name>
        <dbReference type="ChEBI" id="CHEBI:29105"/>
    </ligand>
</feature>
<comment type="subcellular location">
    <subcellularLocation>
        <location evidence="8">Cytoplasm</location>
    </subcellularLocation>
</comment>
<dbReference type="GO" id="GO:0005524">
    <property type="term" value="F:ATP binding"/>
    <property type="evidence" value="ECO:0007669"/>
    <property type="project" value="UniProtKB-UniRule"/>
</dbReference>
<evidence type="ECO:0000256" key="5">
    <source>
        <dbReference type="ARBA" id="ARBA00022917"/>
    </source>
</evidence>
<dbReference type="GO" id="GO:0004825">
    <property type="term" value="F:methionine-tRNA ligase activity"/>
    <property type="evidence" value="ECO:0007669"/>
    <property type="project" value="UniProtKB-UniRule"/>
</dbReference>
<dbReference type="AlphaFoldDB" id="A0A1M4Y1L6"/>
<dbReference type="InterPro" id="IPR015413">
    <property type="entry name" value="Methionyl/Leucyl_tRNA_Synth"/>
</dbReference>
<evidence type="ECO:0000256" key="3">
    <source>
        <dbReference type="ARBA" id="ARBA00022741"/>
    </source>
</evidence>
<keyword evidence="5 8" id="KW-0648">Protein biosynthesis</keyword>
<feature type="domain" description="Methionyl/Leucyl tRNA synthetase" evidence="9">
    <location>
        <begin position="10"/>
        <end position="364"/>
    </location>
</feature>
<evidence type="ECO:0000256" key="4">
    <source>
        <dbReference type="ARBA" id="ARBA00022840"/>
    </source>
</evidence>
<comment type="function">
    <text evidence="1 8">Is required not only for elongation of protein synthesis but also for the initiation of all mRNA translation through initiator tRNA(fMet) aminoacylation.</text>
</comment>
<dbReference type="FunFam" id="2.170.220.10:FF:000001">
    <property type="entry name" value="methionine--tRNA ligase, mitochondrial"/>
    <property type="match status" value="1"/>
</dbReference>
<evidence type="ECO:0000256" key="6">
    <source>
        <dbReference type="ARBA" id="ARBA00023146"/>
    </source>
</evidence>
<name>A0A1M4Y1L6_9ACTN</name>
<dbReference type="InterPro" id="IPR041872">
    <property type="entry name" value="Anticodon_Met"/>
</dbReference>
<evidence type="ECO:0000259" key="9">
    <source>
        <dbReference type="Pfam" id="PF09334"/>
    </source>
</evidence>
<dbReference type="HAMAP" id="MF_01228">
    <property type="entry name" value="Met_tRNA_synth_type2"/>
    <property type="match status" value="1"/>
</dbReference>
<dbReference type="PANTHER" id="PTHR43326">
    <property type="entry name" value="METHIONYL-TRNA SYNTHETASE"/>
    <property type="match status" value="1"/>
</dbReference>
<evidence type="ECO:0000256" key="1">
    <source>
        <dbReference type="ARBA" id="ARBA00003314"/>
    </source>
</evidence>
<comment type="similarity">
    <text evidence="8">Belongs to the class-I aminoacyl-tRNA synthetase family. MetG type 2A subfamily.</text>
</comment>
<dbReference type="Gene3D" id="3.40.50.620">
    <property type="entry name" value="HUPs"/>
    <property type="match status" value="1"/>
</dbReference>
<evidence type="ECO:0000313" key="10">
    <source>
        <dbReference type="EMBL" id="SHE99558.1"/>
    </source>
</evidence>
<sequence>MGALSPQSFYITTPIYYVNAVPHVGTAYTMVVADALARWNRLAGRETFFLTGTDEHGLKIAQSAAEHNMTPKEWVDAMSERFKDAWTELGMSYDRFIRTTEVAHYETVQRFLKKIYENGFIYKSLYSGLYCVACEAYYSESELLEGDKCPTHLRAVEKMSEENYFFRLSAFEEPLRRWYEDNPSAVVPSSRRNEALGFINQGLEDISITRTSIDWGVPAPWDPDHVFYVWYDALINYLTGIDYGMDEERFERLWGNVHHVLGKDILRFHCVWWPAMCMAAGIDPPKQFIVHGWLLAGGAKISKSNTKVSVDPIAIARDFGVDTMRYYMLKETHIGSDGDFSLEGMVATYNSDIANNFGNLLQRSLALVISKLDGVTPGAPVDAPEVFCFDERVEKAVEAWESFEPYAALESVMDLLRSANVYLEQEEPWKSSSTEKIEVVLGSVLELIRTAALLLLPATPESSMKVLSRLGADMSSDLRSDLKFGRYEGGKAIKKEAPLFPRLELG</sequence>
<keyword evidence="3 8" id="KW-0547">Nucleotide-binding</keyword>
<feature type="binding site" evidence="8">
    <location>
        <position position="152"/>
    </location>
    <ligand>
        <name>Zn(2+)</name>
        <dbReference type="ChEBI" id="CHEBI:29105"/>
    </ligand>
</feature>
<keyword evidence="8" id="KW-0862">Zinc</keyword>
<dbReference type="PRINTS" id="PR01041">
    <property type="entry name" value="TRNASYNTHMET"/>
</dbReference>
<keyword evidence="11" id="KW-1185">Reference proteome</keyword>
<dbReference type="CDD" id="cd00814">
    <property type="entry name" value="MetRS_core"/>
    <property type="match status" value="1"/>
</dbReference>
<evidence type="ECO:0000256" key="2">
    <source>
        <dbReference type="ARBA" id="ARBA00022598"/>
    </source>
</evidence>
<dbReference type="PANTHER" id="PTHR43326:SF1">
    <property type="entry name" value="METHIONINE--TRNA LIGASE, MITOCHONDRIAL"/>
    <property type="match status" value="1"/>
</dbReference>
<dbReference type="RefSeq" id="WP_072792457.1">
    <property type="nucleotide sequence ID" value="NZ_FQUL01000051.1"/>
</dbReference>
<dbReference type="Pfam" id="PF09334">
    <property type="entry name" value="tRNA-synt_1g"/>
    <property type="match status" value="1"/>
</dbReference>
<dbReference type="NCBIfam" id="TIGR00398">
    <property type="entry name" value="metG"/>
    <property type="match status" value="1"/>
</dbReference>
<dbReference type="Gene3D" id="2.170.220.10">
    <property type="match status" value="1"/>
</dbReference>
<dbReference type="CDD" id="cd07957">
    <property type="entry name" value="Anticodon_Ia_Met"/>
    <property type="match status" value="1"/>
</dbReference>
<dbReference type="NCBIfam" id="NF008900">
    <property type="entry name" value="PRK12267.1"/>
    <property type="match status" value="1"/>
</dbReference>
<evidence type="ECO:0000313" key="11">
    <source>
        <dbReference type="Proteomes" id="UP000184295"/>
    </source>
</evidence>
<dbReference type="InterPro" id="IPR014758">
    <property type="entry name" value="Met-tRNA_synth"/>
</dbReference>
<accession>A0A1M4Y1L6</accession>
<organism evidence="10 11">
    <name type="scientific">Ferrithrix thermotolerans DSM 19514</name>
    <dbReference type="NCBI Taxonomy" id="1121881"/>
    <lineage>
        <taxon>Bacteria</taxon>
        <taxon>Bacillati</taxon>
        <taxon>Actinomycetota</taxon>
        <taxon>Acidimicrobiia</taxon>
        <taxon>Acidimicrobiales</taxon>
        <taxon>Acidimicrobiaceae</taxon>
        <taxon>Ferrithrix</taxon>
    </lineage>
</organism>
<dbReference type="EC" id="6.1.1.10" evidence="8"/>
<comment type="catalytic activity">
    <reaction evidence="7 8">
        <text>tRNA(Met) + L-methionine + ATP = L-methionyl-tRNA(Met) + AMP + diphosphate</text>
        <dbReference type="Rhea" id="RHEA:13481"/>
        <dbReference type="Rhea" id="RHEA-COMP:9667"/>
        <dbReference type="Rhea" id="RHEA-COMP:9698"/>
        <dbReference type="ChEBI" id="CHEBI:30616"/>
        <dbReference type="ChEBI" id="CHEBI:33019"/>
        <dbReference type="ChEBI" id="CHEBI:57844"/>
        <dbReference type="ChEBI" id="CHEBI:78442"/>
        <dbReference type="ChEBI" id="CHEBI:78530"/>
        <dbReference type="ChEBI" id="CHEBI:456215"/>
        <dbReference type="EC" id="6.1.1.10"/>
    </reaction>
</comment>
<keyword evidence="8" id="KW-0963">Cytoplasm</keyword>
<evidence type="ECO:0000256" key="8">
    <source>
        <dbReference type="HAMAP-Rule" id="MF_01228"/>
    </source>
</evidence>
<dbReference type="InterPro" id="IPR009080">
    <property type="entry name" value="tRNAsynth_Ia_anticodon-bd"/>
</dbReference>
<keyword evidence="4 8" id="KW-0067">ATP-binding</keyword>
<dbReference type="GO" id="GO:0046872">
    <property type="term" value="F:metal ion binding"/>
    <property type="evidence" value="ECO:0007669"/>
    <property type="project" value="UniProtKB-KW"/>
</dbReference>
<dbReference type="SUPFAM" id="SSF52374">
    <property type="entry name" value="Nucleotidylyl transferase"/>
    <property type="match status" value="1"/>
</dbReference>
<proteinExistence type="inferred from homology"/>
<keyword evidence="8" id="KW-0479">Metal-binding</keyword>
<dbReference type="GO" id="GO:0006431">
    <property type="term" value="P:methionyl-tRNA aminoacylation"/>
    <property type="evidence" value="ECO:0007669"/>
    <property type="project" value="UniProtKB-UniRule"/>
</dbReference>
<comment type="subunit">
    <text evidence="8">Monomer.</text>
</comment>
<feature type="binding site" evidence="8">
    <location>
        <position position="134"/>
    </location>
    <ligand>
        <name>Zn(2+)</name>
        <dbReference type="ChEBI" id="CHEBI:29105"/>
    </ligand>
</feature>
<protein>
    <recommendedName>
        <fullName evidence="8">Methionine--tRNA ligase</fullName>
        <ecNumber evidence="8">6.1.1.10</ecNumber>
    </recommendedName>
    <alternativeName>
        <fullName evidence="8">Methionyl-tRNA synthetase</fullName>
        <shortName evidence="8">MetRS</shortName>
    </alternativeName>
</protein>
<feature type="short sequence motif" description="'KMSKS' region" evidence="8">
    <location>
        <begin position="300"/>
        <end position="304"/>
    </location>
</feature>
<dbReference type="Proteomes" id="UP000184295">
    <property type="component" value="Unassembled WGS sequence"/>
</dbReference>
<keyword evidence="6 8" id="KW-0030">Aminoacyl-tRNA synthetase</keyword>
<comment type="cofactor">
    <cofactor evidence="8">
        <name>Zn(2+)</name>
        <dbReference type="ChEBI" id="CHEBI:29105"/>
    </cofactor>
    <text evidence="8">Binds 1 zinc ion per subunit.</text>
</comment>
<comment type="caution">
    <text evidence="8">Lacks conserved residue(s) required for the propagation of feature annotation.</text>
</comment>
<keyword evidence="2 8" id="KW-0436">Ligase</keyword>
<dbReference type="InterPro" id="IPR014729">
    <property type="entry name" value="Rossmann-like_a/b/a_fold"/>
</dbReference>